<comment type="caution">
    <text evidence="1">The sequence shown here is derived from an EMBL/GenBank/DDBJ whole genome shotgun (WGS) entry which is preliminary data.</text>
</comment>
<sequence>MPSPTEIMTLDDPSVAMDLDLTPIDDMIECGKLNDRLKEIEAAKRDLIRQSTELVMGIDLRQVTDPSVIPSRWVLHAMVKLGTLFIDVTNHNVQKLQILRRANTLLCKPVCWSRFVKMALILHRQAWEMHCCRIMYAQKAGASIPMNFFVRQLYIRSTYLNVKMYIERPLPNLWALDVDNFYRTALDGEAALEVTFDIYPMRWCHISGEWHEKDEVKVTEIMPMYTNMDLMNWVMFGTRQCLPLSPSNALVMQRKFWVLFRSYCLVIIPV</sequence>
<keyword evidence="2" id="KW-1185">Reference proteome</keyword>
<dbReference type="EMBL" id="JAGPNK010000008">
    <property type="protein sequence ID" value="KAH7316749.1"/>
    <property type="molecule type" value="Genomic_DNA"/>
</dbReference>
<dbReference type="Proteomes" id="UP000813444">
    <property type="component" value="Unassembled WGS sequence"/>
</dbReference>
<dbReference type="OrthoDB" id="5386595at2759"/>
<dbReference type="AlphaFoldDB" id="A0A8K0STK1"/>
<gene>
    <name evidence="1" type="ORF">B0I35DRAFT_512634</name>
</gene>
<evidence type="ECO:0000313" key="2">
    <source>
        <dbReference type="Proteomes" id="UP000813444"/>
    </source>
</evidence>
<proteinExistence type="predicted"/>
<reference evidence="1" key="1">
    <citation type="journal article" date="2021" name="Nat. Commun.">
        <title>Genetic determinants of endophytism in the Arabidopsis root mycobiome.</title>
        <authorList>
            <person name="Mesny F."/>
            <person name="Miyauchi S."/>
            <person name="Thiergart T."/>
            <person name="Pickel B."/>
            <person name="Atanasova L."/>
            <person name="Karlsson M."/>
            <person name="Huettel B."/>
            <person name="Barry K.W."/>
            <person name="Haridas S."/>
            <person name="Chen C."/>
            <person name="Bauer D."/>
            <person name="Andreopoulos W."/>
            <person name="Pangilinan J."/>
            <person name="LaButti K."/>
            <person name="Riley R."/>
            <person name="Lipzen A."/>
            <person name="Clum A."/>
            <person name="Drula E."/>
            <person name="Henrissat B."/>
            <person name="Kohler A."/>
            <person name="Grigoriev I.V."/>
            <person name="Martin F.M."/>
            <person name="Hacquard S."/>
        </authorList>
    </citation>
    <scope>NUCLEOTIDE SEQUENCE</scope>
    <source>
        <strain evidence="1">MPI-CAGE-CH-0235</strain>
    </source>
</reference>
<protein>
    <submittedName>
        <fullName evidence="1">Uncharacterized protein</fullName>
    </submittedName>
</protein>
<name>A0A8K0STK1_9HYPO</name>
<organism evidence="1 2">
    <name type="scientific">Stachybotrys elegans</name>
    <dbReference type="NCBI Taxonomy" id="80388"/>
    <lineage>
        <taxon>Eukaryota</taxon>
        <taxon>Fungi</taxon>
        <taxon>Dikarya</taxon>
        <taxon>Ascomycota</taxon>
        <taxon>Pezizomycotina</taxon>
        <taxon>Sordariomycetes</taxon>
        <taxon>Hypocreomycetidae</taxon>
        <taxon>Hypocreales</taxon>
        <taxon>Stachybotryaceae</taxon>
        <taxon>Stachybotrys</taxon>
    </lineage>
</organism>
<evidence type="ECO:0000313" key="1">
    <source>
        <dbReference type="EMBL" id="KAH7316749.1"/>
    </source>
</evidence>
<accession>A0A8K0STK1</accession>